<feature type="domain" description="Helix-turn-helix" evidence="2">
    <location>
        <begin position="8"/>
        <end position="55"/>
    </location>
</feature>
<dbReference type="NCBIfam" id="TIGR01764">
    <property type="entry name" value="excise"/>
    <property type="match status" value="1"/>
</dbReference>
<sequence length="84" mass="9492">MSREQYRTVKEVADLLRVNEVTVRRWIKDGELRAIDIGKGWRIGPDDLDAFLEGHATRPADRPNGGTDTSPEESAAQKTKEQKN</sequence>
<dbReference type="OrthoDB" id="5459819at2"/>
<evidence type="ECO:0000313" key="4">
    <source>
        <dbReference type="Proteomes" id="UP000049455"/>
    </source>
</evidence>
<dbReference type="EMBL" id="CYPR01000019">
    <property type="protein sequence ID" value="CUH17385.1"/>
    <property type="molecule type" value="Genomic_DNA"/>
</dbReference>
<proteinExistence type="predicted"/>
<dbReference type="Pfam" id="PF12728">
    <property type="entry name" value="HTH_17"/>
    <property type="match status" value="1"/>
</dbReference>
<accession>A0A0M7B7A6</accession>
<name>A0A0M7B7A6_9RHOB</name>
<evidence type="ECO:0000259" key="2">
    <source>
        <dbReference type="Pfam" id="PF12728"/>
    </source>
</evidence>
<dbReference type="AlphaFoldDB" id="A0A0M7B7A6"/>
<organism evidence="3 4">
    <name type="scientific">Jannaschia seosinensis</name>
    <dbReference type="NCBI Taxonomy" id="313367"/>
    <lineage>
        <taxon>Bacteria</taxon>
        <taxon>Pseudomonadati</taxon>
        <taxon>Pseudomonadota</taxon>
        <taxon>Alphaproteobacteria</taxon>
        <taxon>Rhodobacterales</taxon>
        <taxon>Roseobacteraceae</taxon>
        <taxon>Jannaschia</taxon>
    </lineage>
</organism>
<keyword evidence="4" id="KW-1185">Reference proteome</keyword>
<reference evidence="3 4" key="1">
    <citation type="submission" date="2015-09" db="EMBL/GenBank/DDBJ databases">
        <authorList>
            <person name="Jackson K.R."/>
            <person name="Lunt B.L."/>
            <person name="Fisher J.N.B."/>
            <person name="Gardner A.V."/>
            <person name="Bailey M.E."/>
            <person name="Deus L.M."/>
            <person name="Earl A.S."/>
            <person name="Gibby P.D."/>
            <person name="Hartmann K.A."/>
            <person name="Liu J.E."/>
            <person name="Manci A.M."/>
            <person name="Nielsen D.A."/>
            <person name="Solomon M.B."/>
            <person name="Breakwell D.P."/>
            <person name="Burnett S.H."/>
            <person name="Grose J.H."/>
        </authorList>
    </citation>
    <scope>NUCLEOTIDE SEQUENCE [LARGE SCALE GENOMIC DNA]</scope>
    <source>
        <strain evidence="3 4">CECT 7799</strain>
    </source>
</reference>
<dbReference type="Proteomes" id="UP000049455">
    <property type="component" value="Unassembled WGS sequence"/>
</dbReference>
<dbReference type="STRING" id="313367.JSE7799_00389"/>
<evidence type="ECO:0000256" key="1">
    <source>
        <dbReference type="SAM" id="MobiDB-lite"/>
    </source>
</evidence>
<dbReference type="InterPro" id="IPR009061">
    <property type="entry name" value="DNA-bd_dom_put_sf"/>
</dbReference>
<dbReference type="InterPro" id="IPR010093">
    <property type="entry name" value="SinI_DNA-bd"/>
</dbReference>
<feature type="region of interest" description="Disordered" evidence="1">
    <location>
        <begin position="52"/>
        <end position="84"/>
    </location>
</feature>
<dbReference type="GO" id="GO:0003677">
    <property type="term" value="F:DNA binding"/>
    <property type="evidence" value="ECO:0007669"/>
    <property type="project" value="InterPro"/>
</dbReference>
<dbReference type="Gene3D" id="1.10.1660.10">
    <property type="match status" value="1"/>
</dbReference>
<dbReference type="InterPro" id="IPR041657">
    <property type="entry name" value="HTH_17"/>
</dbReference>
<gene>
    <name evidence="3" type="ORF">JSE7799_00389</name>
</gene>
<evidence type="ECO:0000313" key="3">
    <source>
        <dbReference type="EMBL" id="CUH17385.1"/>
    </source>
</evidence>
<protein>
    <submittedName>
        <fullName evidence="3">DNA binding domain, excisionase family</fullName>
    </submittedName>
</protein>
<dbReference type="SUPFAM" id="SSF46955">
    <property type="entry name" value="Putative DNA-binding domain"/>
    <property type="match status" value="1"/>
</dbReference>
<dbReference type="RefSeq" id="WP_083480149.1">
    <property type="nucleotide sequence ID" value="NZ_CYPR01000019.1"/>
</dbReference>